<proteinExistence type="inferred from homology"/>
<dbReference type="VEuPathDB" id="FungiDB:BCV72DRAFT_336322"/>
<name>A0A0A1NGF7_RHIZD</name>
<dbReference type="GO" id="GO:0004866">
    <property type="term" value="F:endopeptidase inhibitor activity"/>
    <property type="evidence" value="ECO:0007669"/>
    <property type="project" value="TreeGrafter"/>
</dbReference>
<gene>
    <name evidence="3" type="ORF">BCV71DRAFT_44359</name>
</gene>
<evidence type="ECO:0000256" key="1">
    <source>
        <dbReference type="ARBA" id="ARBA00038069"/>
    </source>
</evidence>
<keyword evidence="2" id="KW-0732">Signal</keyword>
<reference evidence="3 4" key="1">
    <citation type="journal article" date="2016" name="Proc. Natl. Acad. Sci. U.S.A.">
        <title>Lipid metabolic changes in an early divergent fungus govern the establishment of a mutualistic symbiosis with endobacteria.</title>
        <authorList>
            <person name="Lastovetsky O.A."/>
            <person name="Gaspar M.L."/>
            <person name="Mondo S.J."/>
            <person name="LaButti K.M."/>
            <person name="Sandor L."/>
            <person name="Grigoriev I.V."/>
            <person name="Henry S.A."/>
            <person name="Pawlowska T.E."/>
        </authorList>
    </citation>
    <scope>NUCLEOTIDE SEQUENCE [LARGE SCALE GENOMIC DNA]</scope>
    <source>
        <strain evidence="3 4">ATCC 11559</strain>
    </source>
</reference>
<organism evidence="3 4">
    <name type="scientific">Rhizopus microsporus</name>
    <dbReference type="NCBI Taxonomy" id="58291"/>
    <lineage>
        <taxon>Eukaryota</taxon>
        <taxon>Fungi</taxon>
        <taxon>Fungi incertae sedis</taxon>
        <taxon>Mucoromycota</taxon>
        <taxon>Mucoromycotina</taxon>
        <taxon>Mucoromycetes</taxon>
        <taxon>Mucorales</taxon>
        <taxon>Mucorineae</taxon>
        <taxon>Rhizopodaceae</taxon>
        <taxon>Rhizopus</taxon>
    </lineage>
</organism>
<dbReference type="Gene3D" id="3.30.70.80">
    <property type="entry name" value="Peptidase S8 propeptide/proteinase inhibitor I9"/>
    <property type="match status" value="1"/>
</dbReference>
<evidence type="ECO:0000313" key="3">
    <source>
        <dbReference type="EMBL" id="ORE14754.1"/>
    </source>
</evidence>
<dbReference type="OMA" id="DEINLGM"/>
<protein>
    <recommendedName>
        <fullName evidence="5">Inhibitor I9 domain-containing protein</fullName>
    </recommendedName>
</protein>
<feature type="signal peptide" evidence="2">
    <location>
        <begin position="1"/>
        <end position="17"/>
    </location>
</feature>
<dbReference type="InterPro" id="IPR052471">
    <property type="entry name" value="PBI_I9"/>
</dbReference>
<dbReference type="PANTHER" id="PTHR28288:SF2">
    <property type="entry name" value="PROTEASE B INHIBITOR 2"/>
    <property type="match status" value="1"/>
</dbReference>
<dbReference type="PANTHER" id="PTHR28288">
    <property type="entry name" value="PROTEASE B INHIBITOR 2"/>
    <property type="match status" value="1"/>
</dbReference>
<comment type="similarity">
    <text evidence="1">Belongs to the protease inhibitor I9 family.</text>
</comment>
<dbReference type="Proteomes" id="UP000242381">
    <property type="component" value="Unassembled WGS sequence"/>
</dbReference>
<evidence type="ECO:0000313" key="4">
    <source>
        <dbReference type="Proteomes" id="UP000242381"/>
    </source>
</evidence>
<evidence type="ECO:0000256" key="2">
    <source>
        <dbReference type="SAM" id="SignalP"/>
    </source>
</evidence>
<evidence type="ECO:0008006" key="5">
    <source>
        <dbReference type="Google" id="ProtNLM"/>
    </source>
</evidence>
<sequence length="101" mass="11290">MRTLLLLLLFAIVYVAAEGLTTYIVAFKDNTSQKDIEKFKQDIKKAGGTIKDEINLGMKGLIISLPKPTEGASLEALGTNDNIDFIEEDRIFQIEEPRFAK</sequence>
<accession>A0A0A1NGF7</accession>
<dbReference type="GO" id="GO:0042144">
    <property type="term" value="P:vacuole fusion, non-autophagic"/>
    <property type="evidence" value="ECO:0007669"/>
    <property type="project" value="TreeGrafter"/>
</dbReference>
<dbReference type="EMBL" id="KV921455">
    <property type="protein sequence ID" value="ORE14754.1"/>
    <property type="molecule type" value="Genomic_DNA"/>
</dbReference>
<dbReference type="AlphaFoldDB" id="A0A0A1NGF7"/>
<dbReference type="SUPFAM" id="SSF54897">
    <property type="entry name" value="Protease propeptides/inhibitors"/>
    <property type="match status" value="1"/>
</dbReference>
<feature type="chain" id="PRO_5030003900" description="Inhibitor I9 domain-containing protein" evidence="2">
    <location>
        <begin position="18"/>
        <end position="101"/>
    </location>
</feature>
<dbReference type="InterPro" id="IPR037045">
    <property type="entry name" value="S8pro/Inhibitor_I9_sf"/>
</dbReference>